<evidence type="ECO:0000313" key="1">
    <source>
        <dbReference type="EMBL" id="VXC68463.1"/>
    </source>
</evidence>
<dbReference type="EMBL" id="CABWMV010000007">
    <property type="protein sequence ID" value="VXC68463.1"/>
    <property type="molecule type" value="Genomic_DNA"/>
</dbReference>
<organism evidence="1 2">
    <name type="scientific">Sphingobacterium multivorum</name>
    <dbReference type="NCBI Taxonomy" id="28454"/>
    <lineage>
        <taxon>Bacteria</taxon>
        <taxon>Pseudomonadati</taxon>
        <taxon>Bacteroidota</taxon>
        <taxon>Sphingobacteriia</taxon>
        <taxon>Sphingobacteriales</taxon>
        <taxon>Sphingobacteriaceae</taxon>
        <taxon>Sphingobacterium</taxon>
    </lineage>
</organism>
<gene>
    <name evidence="1" type="ORF">SPHINGO8BC_150473</name>
</gene>
<dbReference type="Proteomes" id="UP000432350">
    <property type="component" value="Unassembled WGS sequence"/>
</dbReference>
<evidence type="ECO:0000313" key="2">
    <source>
        <dbReference type="Proteomes" id="UP000432350"/>
    </source>
</evidence>
<protein>
    <submittedName>
        <fullName evidence="1">Uncharacterized protein</fullName>
    </submittedName>
</protein>
<sequence>MPLFYDVLKVNQSFQIVVTILQSQLNNVVLNLQYNRNQPQKISKSNFS</sequence>
<dbReference type="AlphaFoldDB" id="A0A654AL00"/>
<reference evidence="1 2" key="1">
    <citation type="submission" date="2019-10" db="EMBL/GenBank/DDBJ databases">
        <authorList>
            <person name="Karimi E."/>
        </authorList>
    </citation>
    <scope>NUCLEOTIDE SEQUENCE [LARGE SCALE GENOMIC DNA]</scope>
    <source>
        <strain evidence="1 2">Sphingobacterium sp. 8BC</strain>
    </source>
</reference>
<accession>A0A654AL00</accession>
<name>A0A654AL00_SPHMU</name>
<proteinExistence type="predicted"/>